<feature type="transmembrane region" description="Helical" evidence="3">
    <location>
        <begin position="146"/>
        <end position="166"/>
    </location>
</feature>
<dbReference type="Pfam" id="PF00990">
    <property type="entry name" value="GGDEF"/>
    <property type="match status" value="1"/>
</dbReference>
<keyword evidence="3" id="KW-1133">Transmembrane helix</keyword>
<comment type="catalytic activity">
    <reaction evidence="2">
        <text>2 GTP = 3',3'-c-di-GMP + 2 diphosphate</text>
        <dbReference type="Rhea" id="RHEA:24898"/>
        <dbReference type="ChEBI" id="CHEBI:33019"/>
        <dbReference type="ChEBI" id="CHEBI:37565"/>
        <dbReference type="ChEBI" id="CHEBI:58805"/>
        <dbReference type="EC" id="2.7.7.65"/>
    </reaction>
</comment>
<feature type="domain" description="GGDEF" evidence="5">
    <location>
        <begin position="417"/>
        <end position="550"/>
    </location>
</feature>
<comment type="caution">
    <text evidence="6">The sequence shown here is derived from an EMBL/GenBank/DDBJ whole genome shotgun (WGS) entry which is preliminary data.</text>
</comment>
<dbReference type="GO" id="GO:0052621">
    <property type="term" value="F:diguanylate cyclase activity"/>
    <property type="evidence" value="ECO:0007669"/>
    <property type="project" value="UniProtKB-EC"/>
</dbReference>
<proteinExistence type="predicted"/>
<feature type="transmembrane region" description="Helical" evidence="3">
    <location>
        <begin position="42"/>
        <end position="63"/>
    </location>
</feature>
<dbReference type="InterPro" id="IPR000014">
    <property type="entry name" value="PAS"/>
</dbReference>
<reference evidence="6 7" key="1">
    <citation type="journal article" date="2013" name="Int. J. Syst. Evol. Microbiol.">
        <title>Celerinatantimonas yamalensis sp. nov., a cold-adapted diazotrophic bacterium from a cold permafrost brine.</title>
        <authorList>
            <person name="Shcherbakova V."/>
            <person name="Chuvilskaya N."/>
            <person name="Rivkina E."/>
            <person name="Demidov N."/>
            <person name="Uchaeva V."/>
            <person name="Suetin S."/>
            <person name="Suzina N."/>
            <person name="Gilichinsky D."/>
        </authorList>
    </citation>
    <scope>NUCLEOTIDE SEQUENCE [LARGE SCALE GENOMIC DNA]</scope>
    <source>
        <strain evidence="6 7">C7</strain>
    </source>
</reference>
<dbReference type="CDD" id="cd01949">
    <property type="entry name" value="GGDEF"/>
    <property type="match status" value="1"/>
</dbReference>
<dbReference type="InterPro" id="IPR000160">
    <property type="entry name" value="GGDEF_dom"/>
</dbReference>
<feature type="transmembrane region" description="Helical" evidence="3">
    <location>
        <begin position="116"/>
        <end position="134"/>
    </location>
</feature>
<feature type="transmembrane region" description="Helical" evidence="3">
    <location>
        <begin position="217"/>
        <end position="239"/>
    </location>
</feature>
<name>A0ABW9G6H7_9GAMM</name>
<dbReference type="EMBL" id="JBEQCT010000003">
    <property type="protein sequence ID" value="MFM2485265.1"/>
    <property type="molecule type" value="Genomic_DNA"/>
</dbReference>
<dbReference type="Gene3D" id="3.30.70.270">
    <property type="match status" value="1"/>
</dbReference>
<dbReference type="InterPro" id="IPR050469">
    <property type="entry name" value="Diguanylate_Cyclase"/>
</dbReference>
<protein>
    <recommendedName>
        <fullName evidence="1">diguanylate cyclase</fullName>
        <ecNumber evidence="1">2.7.7.65</ecNumber>
    </recommendedName>
</protein>
<dbReference type="PROSITE" id="PS50112">
    <property type="entry name" value="PAS"/>
    <property type="match status" value="1"/>
</dbReference>
<dbReference type="NCBIfam" id="TIGR00229">
    <property type="entry name" value="sensory_box"/>
    <property type="match status" value="1"/>
</dbReference>
<keyword evidence="7" id="KW-1185">Reference proteome</keyword>
<evidence type="ECO:0000256" key="2">
    <source>
        <dbReference type="ARBA" id="ARBA00034247"/>
    </source>
</evidence>
<feature type="transmembrane region" description="Helical" evidence="3">
    <location>
        <begin position="186"/>
        <end position="205"/>
    </location>
</feature>
<keyword evidence="3" id="KW-0472">Membrane</keyword>
<feature type="transmembrane region" description="Helical" evidence="3">
    <location>
        <begin position="83"/>
        <end position="104"/>
    </location>
</feature>
<dbReference type="PANTHER" id="PTHR45138">
    <property type="entry name" value="REGULATORY COMPONENTS OF SENSORY TRANSDUCTION SYSTEM"/>
    <property type="match status" value="1"/>
</dbReference>
<keyword evidence="6" id="KW-0808">Transferase</keyword>
<dbReference type="SMART" id="SM00267">
    <property type="entry name" value="GGDEF"/>
    <property type="match status" value="1"/>
</dbReference>
<dbReference type="NCBIfam" id="TIGR00254">
    <property type="entry name" value="GGDEF"/>
    <property type="match status" value="1"/>
</dbReference>
<organism evidence="6 7">
    <name type="scientific">Celerinatantimonas yamalensis</name>
    <dbReference type="NCBI Taxonomy" id="559956"/>
    <lineage>
        <taxon>Bacteria</taxon>
        <taxon>Pseudomonadati</taxon>
        <taxon>Pseudomonadota</taxon>
        <taxon>Gammaproteobacteria</taxon>
        <taxon>Celerinatantimonadaceae</taxon>
        <taxon>Celerinatantimonas</taxon>
    </lineage>
</organism>
<evidence type="ECO:0000259" key="5">
    <source>
        <dbReference type="PROSITE" id="PS50887"/>
    </source>
</evidence>
<dbReference type="Proteomes" id="UP001629953">
    <property type="component" value="Unassembled WGS sequence"/>
</dbReference>
<dbReference type="RefSeq" id="WP_408623476.1">
    <property type="nucleotide sequence ID" value="NZ_JBEQCT010000003.1"/>
</dbReference>
<dbReference type="SUPFAM" id="SSF55073">
    <property type="entry name" value="Nucleotide cyclase"/>
    <property type="match status" value="1"/>
</dbReference>
<dbReference type="PANTHER" id="PTHR45138:SF9">
    <property type="entry name" value="DIGUANYLATE CYCLASE DGCM-RELATED"/>
    <property type="match status" value="1"/>
</dbReference>
<feature type="transmembrane region" description="Helical" evidence="3">
    <location>
        <begin position="20"/>
        <end position="35"/>
    </location>
</feature>
<keyword evidence="6" id="KW-0548">Nucleotidyltransferase</keyword>
<evidence type="ECO:0000313" key="7">
    <source>
        <dbReference type="Proteomes" id="UP001629953"/>
    </source>
</evidence>
<dbReference type="Gene3D" id="3.30.450.20">
    <property type="entry name" value="PAS domain"/>
    <property type="match status" value="1"/>
</dbReference>
<evidence type="ECO:0000259" key="4">
    <source>
        <dbReference type="PROSITE" id="PS50112"/>
    </source>
</evidence>
<sequence length="566" mass="64041">MQNQALTQLSISFPSMKPNTALGFLICGLALLPISKHSHHKMMMFFGFILVIFFTLTLLEYWLDSQFKIDEWLFKDPWSSTYPGRPSIVTTFCFIVAGLLLLLYRPWLNHPTRLDILGIVGLLCPLVGLLGYIYNPVGIFKVPVFSSMALHTSLGFILFFITLPIANRRSRINYLLFSQMPGSRQFRRLLIPTFALPLLIGLIYKSLVVGNILQVDFALALFAASFIAINLAALIYNAFRYNKLFADLNAISEDNLQKQLKLTVFLDSAAGALILFSDFGRILSVTRGASNILGWSQSELEKMTVWELIPNRFKWTVLRAIVHFRRHETPDRDNSSLWLFAKCENGDELAVLVSVTRHTFNQQWVYGALVLDAQRLIDHIQRLNRDINIDSLTHAHNRRALEQELQTLRGFGLNQGQPFAIAMIDVDHFKSINDQYGHRAGDVILQSFTRRIQNCLRHHDRLYRYGGDEFVVIAEASDYDELKAICERIRSSTTSTPISYQGLSIAITCSIGMCSVDGGGALVDACLSGADQALYHAKQQGRNRLEICSTPFVQNKLEKQANYKSS</sequence>
<feature type="domain" description="PAS" evidence="4">
    <location>
        <begin position="258"/>
        <end position="300"/>
    </location>
</feature>
<dbReference type="EC" id="2.7.7.65" evidence="1"/>
<evidence type="ECO:0000256" key="1">
    <source>
        <dbReference type="ARBA" id="ARBA00012528"/>
    </source>
</evidence>
<evidence type="ECO:0000313" key="6">
    <source>
        <dbReference type="EMBL" id="MFM2485265.1"/>
    </source>
</evidence>
<accession>A0ABW9G6H7</accession>
<dbReference type="InterPro" id="IPR043128">
    <property type="entry name" value="Rev_trsase/Diguanyl_cyclase"/>
</dbReference>
<dbReference type="InterPro" id="IPR035965">
    <property type="entry name" value="PAS-like_dom_sf"/>
</dbReference>
<dbReference type="InterPro" id="IPR029787">
    <property type="entry name" value="Nucleotide_cyclase"/>
</dbReference>
<gene>
    <name evidence="6" type="ORF">ABUE30_09355</name>
</gene>
<keyword evidence="3" id="KW-0812">Transmembrane</keyword>
<dbReference type="PROSITE" id="PS50887">
    <property type="entry name" value="GGDEF"/>
    <property type="match status" value="1"/>
</dbReference>
<evidence type="ECO:0000256" key="3">
    <source>
        <dbReference type="SAM" id="Phobius"/>
    </source>
</evidence>
<dbReference type="SUPFAM" id="SSF55785">
    <property type="entry name" value="PYP-like sensor domain (PAS domain)"/>
    <property type="match status" value="1"/>
</dbReference>